<evidence type="ECO:0000313" key="2">
    <source>
        <dbReference type="Proteomes" id="UP000756530"/>
    </source>
</evidence>
<accession>A0ABS6SXM8</accession>
<dbReference type="RefSeq" id="WP_218390598.1">
    <property type="nucleotide sequence ID" value="NZ_JAHUZE010000001.1"/>
</dbReference>
<comment type="caution">
    <text evidence="1">The sequence shown here is derived from an EMBL/GenBank/DDBJ whole genome shotgun (WGS) entry which is preliminary data.</text>
</comment>
<dbReference type="Proteomes" id="UP000756530">
    <property type="component" value="Unassembled WGS sequence"/>
</dbReference>
<dbReference type="PANTHER" id="PTHR37418:SF1">
    <property type="entry name" value="3-KETO-5-AMINOHEXANOATE CLEAVAGE PROTEIN"/>
    <property type="match status" value="1"/>
</dbReference>
<evidence type="ECO:0000313" key="1">
    <source>
        <dbReference type="EMBL" id="MBV7377725.1"/>
    </source>
</evidence>
<gene>
    <name evidence="1" type="ORF">KJP28_02230</name>
</gene>
<keyword evidence="2" id="KW-1185">Reference proteome</keyword>
<reference evidence="1 2" key="1">
    <citation type="submission" date="2021-05" db="EMBL/GenBank/DDBJ databases">
        <title>Culturable bacteria isolated from Daya Bay.</title>
        <authorList>
            <person name="Zheng W."/>
            <person name="Yu S."/>
            <person name="Huang Y."/>
        </authorList>
    </citation>
    <scope>NUCLEOTIDE SEQUENCE [LARGE SCALE GENOMIC DNA]</scope>
    <source>
        <strain evidence="1 2">DP4N28-5</strain>
    </source>
</reference>
<dbReference type="Pfam" id="PF05853">
    <property type="entry name" value="BKACE"/>
    <property type="match status" value="1"/>
</dbReference>
<protein>
    <submittedName>
        <fullName evidence="1">3-keto-5-aminohexanoate cleavage protein</fullName>
    </submittedName>
</protein>
<name>A0ABS6SXM8_9RHOB</name>
<dbReference type="EMBL" id="JAHUZE010000001">
    <property type="protein sequence ID" value="MBV7377725.1"/>
    <property type="molecule type" value="Genomic_DNA"/>
</dbReference>
<dbReference type="PANTHER" id="PTHR37418">
    <property type="entry name" value="3-KETO-5-AMINOHEXANOATE CLEAVAGE ENZYME-RELATED"/>
    <property type="match status" value="1"/>
</dbReference>
<proteinExistence type="predicted"/>
<sequence length="254" mass="27161">MTTLPALMVAPNGARRQKSDHPAIPLTLEEILACAADCHAAGADGLHLHIRDGSGGHIIDTIAYGEAVAALREAVPELAVQITTEAVGKYDPPEQKRVALGSGANMVSASVAEICRDGEKDAEDFYATCDEAGIAVQHILYDLGDAEQLARVLPWAMLGSPDLQLLFVLGRYAVNQDSKPEDLDPFMDWMADSGLTPDWMVCAFGRGETDCLVHAHRLGGKIRVGFENSLWHANGSLAASNADRVRAVRAALHN</sequence>
<dbReference type="InterPro" id="IPR008567">
    <property type="entry name" value="BKACE"/>
</dbReference>
<organism evidence="1 2">
    <name type="scientific">Maritimibacter dapengensis</name>
    <dbReference type="NCBI Taxonomy" id="2836868"/>
    <lineage>
        <taxon>Bacteria</taxon>
        <taxon>Pseudomonadati</taxon>
        <taxon>Pseudomonadota</taxon>
        <taxon>Alphaproteobacteria</taxon>
        <taxon>Rhodobacterales</taxon>
        <taxon>Roseobacteraceae</taxon>
        <taxon>Maritimibacter</taxon>
    </lineage>
</organism>